<evidence type="ECO:0000313" key="2">
    <source>
        <dbReference type="EMBL" id="APC43265.1"/>
    </source>
</evidence>
<reference evidence="2 3" key="1">
    <citation type="submission" date="2016-09" db="EMBL/GenBank/DDBJ databases">
        <title>DNA sequence of the Streptomyces Phage Joe and characterization of phiJoe genome integration and excision.</title>
        <authorList>
            <person name="Fogg P.C.M."/>
            <person name="Haley J.A."/>
            <person name="Margaret S.C.M."/>
        </authorList>
    </citation>
    <scope>NUCLEOTIDE SEQUENCE [LARGE SCALE GENOMIC DNA]</scope>
</reference>
<keyword evidence="3" id="KW-1185">Reference proteome</keyword>
<dbReference type="Pfam" id="PF23972">
    <property type="entry name" value="DUF7298"/>
    <property type="match status" value="1"/>
</dbReference>
<evidence type="ECO:0000259" key="1">
    <source>
        <dbReference type="Pfam" id="PF23972"/>
    </source>
</evidence>
<accession>A0A1J0GQ89</accession>
<dbReference type="EMBL" id="KX815338">
    <property type="protein sequence ID" value="APC43265.1"/>
    <property type="molecule type" value="Genomic_DNA"/>
</dbReference>
<evidence type="ECO:0000313" key="3">
    <source>
        <dbReference type="Proteomes" id="UP000225416"/>
    </source>
</evidence>
<gene>
    <name evidence="2" type="ORF">Joe_25</name>
</gene>
<sequence>MGAGLYPPPTNTSAPRGVRYYSNIGSTGYVGDTETRAYLASFVAEGSRLYRVTLNLAAVDTDGAGDTTATSHGAKNSATIRARWAYGTDANTGDADLGAFYQTVYDDDSQFGSGAIHQWFIGGLTAGQASVAITIKATKAAATYGSIRILTLGGNSTSLQVEDIGPWPVP</sequence>
<feature type="domain" description="DUF7298" evidence="1">
    <location>
        <begin position="1"/>
        <end position="168"/>
    </location>
</feature>
<dbReference type="Proteomes" id="UP000225416">
    <property type="component" value="Segment"/>
</dbReference>
<organism evidence="2 3">
    <name type="scientific">Streptomyces phage Joe</name>
    <dbReference type="NCBI Taxonomy" id="1913034"/>
    <lineage>
        <taxon>Viruses</taxon>
        <taxon>Duplodnaviria</taxon>
        <taxon>Heunggongvirae</taxon>
        <taxon>Uroviricota</taxon>
        <taxon>Caudoviricetes</taxon>
        <taxon>Arquatrovirinae</taxon>
        <taxon>Camvirus</taxon>
        <taxon>Camvirus joe</taxon>
    </lineage>
</organism>
<proteinExistence type="predicted"/>
<dbReference type="InterPro" id="IPR055722">
    <property type="entry name" value="DUF7298"/>
</dbReference>
<name>A0A1J0GQ89_9CAUD</name>
<protein>
    <recommendedName>
        <fullName evidence="1">DUF7298 domain-containing protein</fullName>
    </recommendedName>
</protein>